<evidence type="ECO:0000313" key="2">
    <source>
        <dbReference type="Proteomes" id="UP000503540"/>
    </source>
</evidence>
<reference evidence="1 2" key="1">
    <citation type="journal article" date="2019" name="ACS Chem. Biol.">
        <title>Identification and Mobilization of a Cryptic Antibiotic Biosynthesis Gene Locus from a Human-Pathogenic Nocardia Isolate.</title>
        <authorList>
            <person name="Herisse M."/>
            <person name="Ishida K."/>
            <person name="Porter J.L."/>
            <person name="Howden B."/>
            <person name="Hertweck C."/>
            <person name="Stinear T.P."/>
            <person name="Pidot S.J."/>
        </authorList>
    </citation>
    <scope>NUCLEOTIDE SEQUENCE [LARGE SCALE GENOMIC DNA]</scope>
    <source>
        <strain evidence="1 2">AUSMDU00012717</strain>
    </source>
</reference>
<evidence type="ECO:0000313" key="1">
    <source>
        <dbReference type="EMBL" id="QIS08042.1"/>
    </source>
</evidence>
<keyword evidence="2" id="KW-1185">Reference proteome</keyword>
<gene>
    <name evidence="1" type="ORF">F5544_00545</name>
</gene>
<protein>
    <submittedName>
        <fullName evidence="1">Uncharacterized protein</fullName>
    </submittedName>
</protein>
<dbReference type="KEGG" id="nah:F5544_00545"/>
<dbReference type="Proteomes" id="UP000503540">
    <property type="component" value="Chromosome"/>
</dbReference>
<dbReference type="AlphaFoldDB" id="A0A6G9Y4B4"/>
<organism evidence="1 2">
    <name type="scientific">Nocardia arthritidis</name>
    <dbReference type="NCBI Taxonomy" id="228602"/>
    <lineage>
        <taxon>Bacteria</taxon>
        <taxon>Bacillati</taxon>
        <taxon>Actinomycetota</taxon>
        <taxon>Actinomycetes</taxon>
        <taxon>Mycobacteriales</taxon>
        <taxon>Nocardiaceae</taxon>
        <taxon>Nocardia</taxon>
    </lineage>
</organism>
<dbReference type="RefSeq" id="WP_167471359.1">
    <property type="nucleotide sequence ID" value="NZ_CP046172.1"/>
</dbReference>
<name>A0A6G9Y4B4_9NOCA</name>
<proteinExistence type="predicted"/>
<sequence>MADGSNEPVLVSLSAPSRRSLTDGLVRAVAPGAARVLDLDTASESEIADFLAEIAHTDGGFVARVGVDQPSSPQPAERALAIIAATAAALCGDDIRTALRSPDIAFLTSLKPPAIEAVRTVLLAIETDEPTELAAGLAILDPR</sequence>
<dbReference type="EMBL" id="CP046172">
    <property type="protein sequence ID" value="QIS08042.1"/>
    <property type="molecule type" value="Genomic_DNA"/>
</dbReference>
<accession>A0A6G9Y4B4</accession>